<evidence type="ECO:0000256" key="2">
    <source>
        <dbReference type="ARBA" id="ARBA00022676"/>
    </source>
</evidence>
<reference evidence="5 6" key="1">
    <citation type="submission" date="2019-03" db="EMBL/GenBank/DDBJ databases">
        <title>Metabolic reconstructions from genomes of highly enriched 'Candidatus Accumulibacter' and 'Candidatus Competibacter' bioreactor populations.</title>
        <authorList>
            <person name="Annavajhala M.K."/>
            <person name="Welles L."/>
            <person name="Abbas B."/>
            <person name="Sorokin D."/>
            <person name="Park H."/>
            <person name="Van Loosdrecht M."/>
            <person name="Chandran K."/>
        </authorList>
    </citation>
    <scope>NUCLEOTIDE SEQUENCE [LARGE SCALE GENOMIC DNA]</scope>
    <source>
        <strain evidence="5 6">SBR_G</strain>
    </source>
</reference>
<keyword evidence="6" id="KW-1185">Reference proteome</keyword>
<accession>A0ABX1TQD0</accession>
<keyword evidence="2" id="KW-0328">Glycosyltransferase</keyword>
<evidence type="ECO:0000256" key="1">
    <source>
        <dbReference type="ARBA" id="ARBA00006739"/>
    </source>
</evidence>
<name>A0ABX1TQD0_9GAMM</name>
<dbReference type="SUPFAM" id="SSF53448">
    <property type="entry name" value="Nucleotide-diphospho-sugar transferases"/>
    <property type="match status" value="1"/>
</dbReference>
<organism evidence="5 6">
    <name type="scientific">Candidatus Competibacter phosphatis</name>
    <dbReference type="NCBI Taxonomy" id="221280"/>
    <lineage>
        <taxon>Bacteria</taxon>
        <taxon>Pseudomonadati</taxon>
        <taxon>Pseudomonadota</taxon>
        <taxon>Gammaproteobacteria</taxon>
        <taxon>Candidatus Competibacteraceae</taxon>
        <taxon>Candidatus Competibacter</taxon>
    </lineage>
</organism>
<feature type="domain" description="Glycosyltransferase 2-like" evidence="4">
    <location>
        <begin position="10"/>
        <end position="125"/>
    </location>
</feature>
<proteinExistence type="inferred from homology"/>
<sequence length="635" mass="71811">MSPLLPVIDIIIPVYRGLDETRRCLESVLAFPQRTTCEIVVIDDCSPEPELSTFLRQQAETGAFTLLENPVNTGFVNAVNRGMVLHPDRDVVLLNSDTEVHGDWLDRLYQHAGGDPMIGTVTPFSNNATICSYPRFMQDNPLPAGWSLAALDALFAEINAGQAVDMPTAVGFCMYITRRCLDQVGYFDAALFARGYGEENDFSMRALEIGFRHLHAADVFVYHRGGISFGMESATLCAQAQQILEQRQPRYFPLVGDYCARDPARLLRRRIDNARLARSSKPRLLFVMHKGGGGTEKHVRELAALLEPDYEVFILRAFDATTAVLEWARHGEEFSVWFPMPYAYSDLLSFLRQLSVARIHFHHVLDLQQQLLQLPNDLAIPYDFTLHDYYPICPQYNLARADGRYCGEPDTAGCTACLAERPAPWGLDILSWRTCFEHLLVGAERVIVPSQDLLTRMQRYVPEAHYHYLPHPEPMLDSVTIPPSCDGVGELKVLVLGRLTPAKGLHLLERCADDAKTRELPLFFRVIGHADRETRQEPDLPLSFSGPYQDERLLLLIARERPDVIFFPAQWPETYSYTLSVAIRTGLPIVAPRLGAFIERLVNHPQSWLLDWDTPAGIWNDLFMGLRRISESTPC</sequence>
<protein>
    <submittedName>
        <fullName evidence="5">Glycosyltransferase</fullName>
    </submittedName>
</protein>
<dbReference type="Gene3D" id="3.90.550.10">
    <property type="entry name" value="Spore Coat Polysaccharide Biosynthesis Protein SpsA, Chain A"/>
    <property type="match status" value="1"/>
</dbReference>
<dbReference type="RefSeq" id="WP_169250175.1">
    <property type="nucleotide sequence ID" value="NZ_SPMZ01000068.1"/>
</dbReference>
<comment type="similarity">
    <text evidence="1">Belongs to the glycosyltransferase 2 family.</text>
</comment>
<comment type="caution">
    <text evidence="5">The sequence shown here is derived from an EMBL/GenBank/DDBJ whole genome shotgun (WGS) entry which is preliminary data.</text>
</comment>
<dbReference type="SUPFAM" id="SSF53756">
    <property type="entry name" value="UDP-Glycosyltransferase/glycogen phosphorylase"/>
    <property type="match status" value="1"/>
</dbReference>
<dbReference type="Proteomes" id="UP000760480">
    <property type="component" value="Unassembled WGS sequence"/>
</dbReference>
<evidence type="ECO:0000313" key="5">
    <source>
        <dbReference type="EMBL" id="NMQ20904.1"/>
    </source>
</evidence>
<evidence type="ECO:0000313" key="6">
    <source>
        <dbReference type="Proteomes" id="UP000760480"/>
    </source>
</evidence>
<dbReference type="Gene3D" id="3.40.50.2000">
    <property type="entry name" value="Glycogen Phosphorylase B"/>
    <property type="match status" value="2"/>
</dbReference>
<gene>
    <name evidence="5" type="ORF">E4P82_17945</name>
</gene>
<dbReference type="InterPro" id="IPR029044">
    <property type="entry name" value="Nucleotide-diphossugar_trans"/>
</dbReference>
<dbReference type="EMBL" id="SPMZ01000068">
    <property type="protein sequence ID" value="NMQ20904.1"/>
    <property type="molecule type" value="Genomic_DNA"/>
</dbReference>
<dbReference type="PANTHER" id="PTHR43179">
    <property type="entry name" value="RHAMNOSYLTRANSFERASE WBBL"/>
    <property type="match status" value="1"/>
</dbReference>
<evidence type="ECO:0000256" key="3">
    <source>
        <dbReference type="ARBA" id="ARBA00022679"/>
    </source>
</evidence>
<dbReference type="Pfam" id="PF00535">
    <property type="entry name" value="Glycos_transf_2"/>
    <property type="match status" value="1"/>
</dbReference>
<keyword evidence="3" id="KW-0808">Transferase</keyword>
<dbReference type="PANTHER" id="PTHR43179:SF12">
    <property type="entry name" value="GALACTOFURANOSYLTRANSFERASE GLFT2"/>
    <property type="match status" value="1"/>
</dbReference>
<dbReference type="InterPro" id="IPR001173">
    <property type="entry name" value="Glyco_trans_2-like"/>
</dbReference>
<evidence type="ECO:0000259" key="4">
    <source>
        <dbReference type="Pfam" id="PF00535"/>
    </source>
</evidence>